<dbReference type="GeneID" id="29000350"/>
<dbReference type="InterPro" id="IPR005024">
    <property type="entry name" value="Snf7_fam"/>
</dbReference>
<dbReference type="GO" id="GO:0032511">
    <property type="term" value="P:late endosome to vacuole transport via multivesicular body sorting pathway"/>
    <property type="evidence" value="ECO:0007669"/>
    <property type="project" value="TreeGrafter"/>
</dbReference>
<dbReference type="EMBL" id="KV440989">
    <property type="protein sequence ID" value="OAD70175.1"/>
    <property type="molecule type" value="Genomic_DNA"/>
</dbReference>
<dbReference type="VEuPathDB" id="FungiDB:PHYBLDRAFT_188027"/>
<accession>A0A167LCX2</accession>
<dbReference type="STRING" id="763407.A0A167LCX2"/>
<evidence type="ECO:0000256" key="3">
    <source>
        <dbReference type="ARBA" id="ARBA00022448"/>
    </source>
</evidence>
<dbReference type="OrthoDB" id="441172at2759"/>
<evidence type="ECO:0000256" key="4">
    <source>
        <dbReference type="ARBA" id="ARBA00022753"/>
    </source>
</evidence>
<dbReference type="Gene3D" id="1.10.287.1060">
    <property type="entry name" value="ESAT-6-like"/>
    <property type="match status" value="1"/>
</dbReference>
<proteinExistence type="inferred from homology"/>
<keyword evidence="5" id="KW-0653">Protein transport</keyword>
<keyword evidence="9" id="KW-1185">Reference proteome</keyword>
<evidence type="ECO:0000256" key="7">
    <source>
        <dbReference type="SAM" id="MobiDB-lite"/>
    </source>
</evidence>
<dbReference type="PANTHER" id="PTHR22761:SF5">
    <property type="entry name" value="CHARGED MULTIVESICULAR BODY PROTEIN 6"/>
    <property type="match status" value="1"/>
</dbReference>
<evidence type="ECO:0000256" key="6">
    <source>
        <dbReference type="ARBA" id="ARBA00023136"/>
    </source>
</evidence>
<keyword evidence="4" id="KW-0967">Endosome</keyword>
<sequence length="211" mass="23959">MGSNVSKNKVTAQDKAILDLKIQRDKLKQYQKKVNVVLEREVSEARKALGQGNKKKALLALKKKKYQEQLLEKTEQQLMNLEELTNTIEFALVEKQVMEGLKGGNAILKEIHKEMSLEDVERLMDDTEDAIAYQNELDEMLSGRMTAEDEEDIMRELEGLRQEELEAALPEVPNHPLPETERADVSFPEVPTQIPTATPSKNTEKQAMLAT</sequence>
<keyword evidence="6" id="KW-0472">Membrane</keyword>
<dbReference type="InParanoid" id="A0A167LCX2"/>
<dbReference type="GO" id="GO:0000815">
    <property type="term" value="C:ESCRT III complex"/>
    <property type="evidence" value="ECO:0007669"/>
    <property type="project" value="TreeGrafter"/>
</dbReference>
<dbReference type="RefSeq" id="XP_018288215.1">
    <property type="nucleotide sequence ID" value="XM_018439444.1"/>
</dbReference>
<dbReference type="FunCoup" id="A0A167LCX2">
    <property type="interactions" value="414"/>
</dbReference>
<name>A0A167LCX2_PHYB8</name>
<evidence type="ECO:0000256" key="2">
    <source>
        <dbReference type="ARBA" id="ARBA00006190"/>
    </source>
</evidence>
<gene>
    <name evidence="8" type="ORF">PHYBLDRAFT_188027</name>
</gene>
<feature type="region of interest" description="Disordered" evidence="7">
    <location>
        <begin position="168"/>
        <end position="211"/>
    </location>
</feature>
<comment type="similarity">
    <text evidence="2">Belongs to the SNF7 family.</text>
</comment>
<dbReference type="GO" id="GO:0015031">
    <property type="term" value="P:protein transport"/>
    <property type="evidence" value="ECO:0007669"/>
    <property type="project" value="UniProtKB-KW"/>
</dbReference>
<organism evidence="8 9">
    <name type="scientific">Phycomyces blakesleeanus (strain ATCC 8743b / DSM 1359 / FGSC 10004 / NBRC 33097 / NRRL 1555)</name>
    <dbReference type="NCBI Taxonomy" id="763407"/>
    <lineage>
        <taxon>Eukaryota</taxon>
        <taxon>Fungi</taxon>
        <taxon>Fungi incertae sedis</taxon>
        <taxon>Mucoromycota</taxon>
        <taxon>Mucoromycotina</taxon>
        <taxon>Mucoromycetes</taxon>
        <taxon>Mucorales</taxon>
        <taxon>Phycomycetaceae</taxon>
        <taxon>Phycomyces</taxon>
    </lineage>
</organism>
<evidence type="ECO:0000313" key="8">
    <source>
        <dbReference type="EMBL" id="OAD70175.1"/>
    </source>
</evidence>
<evidence type="ECO:0000256" key="5">
    <source>
        <dbReference type="ARBA" id="ARBA00022927"/>
    </source>
</evidence>
<keyword evidence="3" id="KW-0813">Transport</keyword>
<evidence type="ECO:0000313" key="9">
    <source>
        <dbReference type="Proteomes" id="UP000077315"/>
    </source>
</evidence>
<dbReference type="GO" id="GO:0006900">
    <property type="term" value="P:vesicle budding from membrane"/>
    <property type="evidence" value="ECO:0007669"/>
    <property type="project" value="TreeGrafter"/>
</dbReference>
<evidence type="ECO:0000256" key="1">
    <source>
        <dbReference type="ARBA" id="ARBA00004608"/>
    </source>
</evidence>
<protein>
    <submittedName>
        <fullName evidence="8">Uncharacterized protein</fullName>
    </submittedName>
</protein>
<comment type="subcellular location">
    <subcellularLocation>
        <location evidence="1">Endosome membrane</location>
    </subcellularLocation>
</comment>
<dbReference type="GO" id="GO:0005771">
    <property type="term" value="C:multivesicular body"/>
    <property type="evidence" value="ECO:0007669"/>
    <property type="project" value="TreeGrafter"/>
</dbReference>
<reference evidence="9" key="1">
    <citation type="submission" date="2015-06" db="EMBL/GenBank/DDBJ databases">
        <title>Expansion of signal transduction pathways in fungi by whole-genome duplication.</title>
        <authorList>
            <consortium name="DOE Joint Genome Institute"/>
            <person name="Corrochano L.M."/>
            <person name="Kuo A."/>
            <person name="Marcet-Houben M."/>
            <person name="Polaino S."/>
            <person name="Salamov A."/>
            <person name="Villalobos J.M."/>
            <person name="Alvarez M.I."/>
            <person name="Avalos J."/>
            <person name="Benito E.P."/>
            <person name="Benoit I."/>
            <person name="Burger G."/>
            <person name="Camino L.P."/>
            <person name="Canovas D."/>
            <person name="Cerda-Olmedo E."/>
            <person name="Cheng J.-F."/>
            <person name="Dominguez A."/>
            <person name="Elias M."/>
            <person name="Eslava A.P."/>
            <person name="Glaser F."/>
            <person name="Grimwood J."/>
            <person name="Gutierrez G."/>
            <person name="Heitman J."/>
            <person name="Henrissat B."/>
            <person name="Iturriaga E.A."/>
            <person name="Lang B.F."/>
            <person name="Lavin J.L."/>
            <person name="Lee S."/>
            <person name="Li W."/>
            <person name="Lindquist E."/>
            <person name="Lopez-Garcia S."/>
            <person name="Luque E.M."/>
            <person name="Marcos A.T."/>
            <person name="Martin J."/>
            <person name="McCluskey K."/>
            <person name="Medina H.R."/>
            <person name="Miralles-Duran A."/>
            <person name="Miyazaki A."/>
            <person name="Munoz-Torres E."/>
            <person name="Oguiza J.A."/>
            <person name="Ohm R."/>
            <person name="Olmedo M."/>
            <person name="Orejas M."/>
            <person name="Ortiz-Castellanos L."/>
            <person name="Pisabarro A.G."/>
            <person name="Rodriguez-Romero J."/>
            <person name="Ruiz-Herrera J."/>
            <person name="Ruiz-Vazquez R."/>
            <person name="Sanz C."/>
            <person name="Schackwitz W."/>
            <person name="Schmutz J."/>
            <person name="Shahriari M."/>
            <person name="Shelest E."/>
            <person name="Silva-Franco F."/>
            <person name="Soanes D."/>
            <person name="Syed K."/>
            <person name="Tagua V.G."/>
            <person name="Talbot N.J."/>
            <person name="Thon M."/>
            <person name="De vries R.P."/>
            <person name="Wiebenga A."/>
            <person name="Yadav J.S."/>
            <person name="Braun E.L."/>
            <person name="Baker S."/>
            <person name="Garre V."/>
            <person name="Horwitz B."/>
            <person name="Torres-Martinez S."/>
            <person name="Idnurm A."/>
            <person name="Herrera-Estrella A."/>
            <person name="Gabaldon T."/>
            <person name="Grigoriev I.V."/>
        </authorList>
    </citation>
    <scope>NUCLEOTIDE SEQUENCE [LARGE SCALE GENOMIC DNA]</scope>
    <source>
        <strain evidence="9">NRRL 1555(-)</strain>
    </source>
</reference>
<dbReference type="AlphaFoldDB" id="A0A167LCX2"/>
<dbReference type="Proteomes" id="UP000077315">
    <property type="component" value="Unassembled WGS sequence"/>
</dbReference>
<dbReference type="PANTHER" id="PTHR22761">
    <property type="entry name" value="CHARGED MULTIVESICULAR BODY PROTEIN"/>
    <property type="match status" value="1"/>
</dbReference>
<dbReference type="Pfam" id="PF03357">
    <property type="entry name" value="Snf7"/>
    <property type="match status" value="1"/>
</dbReference>